<dbReference type="PANTHER" id="PTHR30390">
    <property type="entry name" value="SEDOHEPTULOSE 7-PHOSPHATE ISOMERASE / DNAA INITIATOR-ASSOCIATING FACTOR FOR REPLICATION INITIATION"/>
    <property type="match status" value="1"/>
</dbReference>
<dbReference type="InterPro" id="IPR050099">
    <property type="entry name" value="SIS_GmhA/DiaA_subfam"/>
</dbReference>
<dbReference type="GO" id="GO:1901135">
    <property type="term" value="P:carbohydrate derivative metabolic process"/>
    <property type="evidence" value="ECO:0007669"/>
    <property type="project" value="InterPro"/>
</dbReference>
<evidence type="ECO:0000313" key="3">
    <source>
        <dbReference type="EMBL" id="RDI75848.1"/>
    </source>
</evidence>
<reference evidence="4" key="2">
    <citation type="journal article" date="2019" name="MicrobiologyOpen">
        <title>High-quality draft genome sequence of Gaiella occulta isolated from a 150 meter deep mineral water borehole and comparison with the genome sequences of other deep-branching lineages of the phylum Actinobacteria.</title>
        <authorList>
            <person name="Severino R."/>
            <person name="Froufe H.J.C."/>
            <person name="Barroso C."/>
            <person name="Albuquerque L."/>
            <person name="Lobo-da-Cunha A."/>
            <person name="da Costa M.S."/>
            <person name="Egas C."/>
        </authorList>
    </citation>
    <scope>NUCLEOTIDE SEQUENCE [LARGE SCALE GENOMIC DNA]</scope>
    <source>
        <strain evidence="4">F2-233</strain>
    </source>
</reference>
<sequence length="237" mass="25439">MRARLEALVSERERVLRQFLESEQRRIALSCHSLARAFSRGATLYAFGTGAAATDAAHVAVEFMHPVIVGKRALPAVALTNDPTGQSTTLRLARASDIALGIVHGGEDPAVTSFLEDATRQGLQTIALVGPGSAVRADELFVVPSEDPRVVQEVQETVYHVLWELVHVFFEQPGLLADTCVTCGDVAVEARVVEVDRLTAIVERGGQREEVAIELLEAVGVGDRVLCHAGVALEKLA</sequence>
<comment type="similarity">
    <text evidence="1">Belongs to the HupF/HypC family.</text>
</comment>
<dbReference type="InterPro" id="IPR046348">
    <property type="entry name" value="SIS_dom_sf"/>
</dbReference>
<protein>
    <submittedName>
        <fullName evidence="3">SIS domain</fullName>
    </submittedName>
</protein>
<keyword evidence="4" id="KW-1185">Reference proteome</keyword>
<evidence type="ECO:0000259" key="2">
    <source>
        <dbReference type="PROSITE" id="PS51464"/>
    </source>
</evidence>
<dbReference type="Pfam" id="PF01455">
    <property type="entry name" value="HupF_HypC"/>
    <property type="match status" value="1"/>
</dbReference>
<dbReference type="SUPFAM" id="SSF159127">
    <property type="entry name" value="HupF/HypC-like"/>
    <property type="match status" value="1"/>
</dbReference>
<dbReference type="AlphaFoldDB" id="A0A7M2Z0A7"/>
<comment type="caution">
    <text evidence="3">The sequence shown here is derived from an EMBL/GenBank/DDBJ whole genome shotgun (WGS) entry which is preliminary data.</text>
</comment>
<dbReference type="Proteomes" id="UP000254134">
    <property type="component" value="Unassembled WGS sequence"/>
</dbReference>
<dbReference type="InterPro" id="IPR001109">
    <property type="entry name" value="Hydrogenase_HupF/HypC"/>
</dbReference>
<reference evidence="3 4" key="1">
    <citation type="submission" date="2018-07" db="EMBL/GenBank/DDBJ databases">
        <title>High-quality-draft genome sequence of Gaiella occulta.</title>
        <authorList>
            <person name="Severino R."/>
            <person name="Froufe H.J.C."/>
            <person name="Rainey F.A."/>
            <person name="Barroso C."/>
            <person name="Albuquerque L."/>
            <person name="Lobo-Da-Cunha A."/>
            <person name="Da Costa M.S."/>
            <person name="Egas C."/>
        </authorList>
    </citation>
    <scope>NUCLEOTIDE SEQUENCE [LARGE SCALE GENOMIC DNA]</scope>
    <source>
        <strain evidence="3 4">F2-233</strain>
    </source>
</reference>
<name>A0A7M2Z0A7_9ACTN</name>
<accession>A0A7M2Z0A7</accession>
<feature type="domain" description="SIS" evidence="2">
    <location>
        <begin position="34"/>
        <end position="175"/>
    </location>
</feature>
<dbReference type="Gene3D" id="3.40.50.10490">
    <property type="entry name" value="Glucose-6-phosphate isomerase like protein, domain 1"/>
    <property type="match status" value="1"/>
</dbReference>
<evidence type="ECO:0000256" key="1">
    <source>
        <dbReference type="ARBA" id="ARBA00006018"/>
    </source>
</evidence>
<evidence type="ECO:0000313" key="4">
    <source>
        <dbReference type="Proteomes" id="UP000254134"/>
    </source>
</evidence>
<dbReference type="Gene3D" id="2.30.30.140">
    <property type="match status" value="1"/>
</dbReference>
<dbReference type="RefSeq" id="WP_181813277.1">
    <property type="nucleotide sequence ID" value="NZ_QQZY01000001.1"/>
</dbReference>
<dbReference type="InterPro" id="IPR001347">
    <property type="entry name" value="SIS_dom"/>
</dbReference>
<dbReference type="EMBL" id="QQZY01000001">
    <property type="protein sequence ID" value="RDI75848.1"/>
    <property type="molecule type" value="Genomic_DNA"/>
</dbReference>
<gene>
    <name evidence="3" type="ORF">Gocc_0267</name>
</gene>
<dbReference type="PROSITE" id="PS51464">
    <property type="entry name" value="SIS"/>
    <property type="match status" value="1"/>
</dbReference>
<dbReference type="GO" id="GO:0097367">
    <property type="term" value="F:carbohydrate derivative binding"/>
    <property type="evidence" value="ECO:0007669"/>
    <property type="project" value="InterPro"/>
</dbReference>
<proteinExistence type="inferred from homology"/>
<dbReference type="SUPFAM" id="SSF53697">
    <property type="entry name" value="SIS domain"/>
    <property type="match status" value="1"/>
</dbReference>
<organism evidence="3 4">
    <name type="scientific">Gaiella occulta</name>
    <dbReference type="NCBI Taxonomy" id="1002870"/>
    <lineage>
        <taxon>Bacteria</taxon>
        <taxon>Bacillati</taxon>
        <taxon>Actinomycetota</taxon>
        <taxon>Thermoleophilia</taxon>
        <taxon>Gaiellales</taxon>
        <taxon>Gaiellaceae</taxon>
        <taxon>Gaiella</taxon>
    </lineage>
</organism>
<dbReference type="Pfam" id="PF13580">
    <property type="entry name" value="SIS_2"/>
    <property type="match status" value="1"/>
</dbReference>